<feature type="compositionally biased region" description="Basic and acidic residues" evidence="1">
    <location>
        <begin position="1"/>
        <end position="28"/>
    </location>
</feature>
<evidence type="ECO:0000313" key="2">
    <source>
        <dbReference type="EMBL" id="CAA9234127.1"/>
    </source>
</evidence>
<feature type="non-terminal residue" evidence="2">
    <location>
        <position position="93"/>
    </location>
</feature>
<feature type="compositionally biased region" description="Basic residues" evidence="1">
    <location>
        <begin position="29"/>
        <end position="41"/>
    </location>
</feature>
<feature type="non-terminal residue" evidence="2">
    <location>
        <position position="1"/>
    </location>
</feature>
<dbReference type="EMBL" id="CADCTI010000106">
    <property type="protein sequence ID" value="CAA9234127.1"/>
    <property type="molecule type" value="Genomic_DNA"/>
</dbReference>
<reference evidence="2" key="1">
    <citation type="submission" date="2020-02" db="EMBL/GenBank/DDBJ databases">
        <authorList>
            <person name="Meier V. D."/>
        </authorList>
    </citation>
    <scope>NUCLEOTIDE SEQUENCE</scope>
    <source>
        <strain evidence="2">AVDCRST_MAG57</strain>
    </source>
</reference>
<evidence type="ECO:0000256" key="1">
    <source>
        <dbReference type="SAM" id="MobiDB-lite"/>
    </source>
</evidence>
<dbReference type="AlphaFoldDB" id="A0A6J4HVT7"/>
<feature type="region of interest" description="Disordered" evidence="1">
    <location>
        <begin position="1"/>
        <end position="93"/>
    </location>
</feature>
<sequence length="93" mass="10615">EHSRNHWREEGGRRVRRPQRDRGPDGLLRRRPGRRGPRRQQRGGAGEGRRGQRQPLGRPGHDRLRAGVRPLGPPPPDRGRVAGDRGRRRPGPL</sequence>
<proteinExistence type="predicted"/>
<name>A0A6J4HVT7_9ACTN</name>
<organism evidence="2">
    <name type="scientific">uncultured Blastococcus sp</name>
    <dbReference type="NCBI Taxonomy" id="217144"/>
    <lineage>
        <taxon>Bacteria</taxon>
        <taxon>Bacillati</taxon>
        <taxon>Actinomycetota</taxon>
        <taxon>Actinomycetes</taxon>
        <taxon>Geodermatophilales</taxon>
        <taxon>Geodermatophilaceae</taxon>
        <taxon>Blastococcus</taxon>
        <taxon>environmental samples</taxon>
    </lineage>
</organism>
<protein>
    <submittedName>
        <fullName evidence="2">Uncharacterized protein</fullName>
    </submittedName>
</protein>
<gene>
    <name evidence="2" type="ORF">AVDCRST_MAG57-1177</name>
</gene>
<accession>A0A6J4HVT7</accession>